<accession>A0A1H8L283</accession>
<dbReference type="OrthoDB" id="9813719at2"/>
<dbReference type="SUPFAM" id="SSF140931">
    <property type="entry name" value="Fic-like"/>
    <property type="match status" value="1"/>
</dbReference>
<proteinExistence type="predicted"/>
<evidence type="ECO:0000313" key="4">
    <source>
        <dbReference type="EMBL" id="SEN99282.1"/>
    </source>
</evidence>
<evidence type="ECO:0000259" key="3">
    <source>
        <dbReference type="PROSITE" id="PS51459"/>
    </source>
</evidence>
<organism evidence="4 5">
    <name type="scientific">Paracoccus alcaliphilus</name>
    <dbReference type="NCBI Taxonomy" id="34002"/>
    <lineage>
        <taxon>Bacteria</taxon>
        <taxon>Pseudomonadati</taxon>
        <taxon>Pseudomonadota</taxon>
        <taxon>Alphaproteobacteria</taxon>
        <taxon>Rhodobacterales</taxon>
        <taxon>Paracoccaceae</taxon>
        <taxon>Paracoccus</taxon>
    </lineage>
</organism>
<keyword evidence="2" id="KW-0547">Nucleotide-binding</keyword>
<feature type="active site" evidence="1">
    <location>
        <position position="339"/>
    </location>
</feature>
<dbReference type="InterPro" id="IPR040198">
    <property type="entry name" value="Fido_containing"/>
</dbReference>
<dbReference type="InterPro" id="IPR036597">
    <property type="entry name" value="Fido-like_dom_sf"/>
</dbReference>
<evidence type="ECO:0000256" key="1">
    <source>
        <dbReference type="PIRSR" id="PIRSR640198-1"/>
    </source>
</evidence>
<reference evidence="4 5" key="1">
    <citation type="submission" date="2016-10" db="EMBL/GenBank/DDBJ databases">
        <authorList>
            <person name="de Groot N.N."/>
        </authorList>
    </citation>
    <scope>NUCLEOTIDE SEQUENCE [LARGE SCALE GENOMIC DNA]</scope>
    <source>
        <strain evidence="4 5">DSM 8512</strain>
    </source>
</reference>
<protein>
    <submittedName>
        <fullName evidence="4">Fic/DOC family protein</fullName>
    </submittedName>
</protein>
<dbReference type="Pfam" id="PF02661">
    <property type="entry name" value="Fic"/>
    <property type="match status" value="1"/>
</dbReference>
<dbReference type="Gene3D" id="1.10.3290.10">
    <property type="entry name" value="Fido-like domain"/>
    <property type="match status" value="1"/>
</dbReference>
<dbReference type="PANTHER" id="PTHR13504">
    <property type="entry name" value="FIDO DOMAIN-CONTAINING PROTEIN DDB_G0283145"/>
    <property type="match status" value="1"/>
</dbReference>
<dbReference type="Proteomes" id="UP000199054">
    <property type="component" value="Unassembled WGS sequence"/>
</dbReference>
<dbReference type="InterPro" id="IPR003812">
    <property type="entry name" value="Fido"/>
</dbReference>
<evidence type="ECO:0000256" key="2">
    <source>
        <dbReference type="PIRSR" id="PIRSR640198-2"/>
    </source>
</evidence>
<gene>
    <name evidence="4" type="ORF">SAMN04489859_10276</name>
</gene>
<keyword evidence="2" id="KW-0067">ATP-binding</keyword>
<dbReference type="AlphaFoldDB" id="A0A1H8L283"/>
<dbReference type="STRING" id="34002.SAMN04489859_10276"/>
<evidence type="ECO:0000313" key="5">
    <source>
        <dbReference type="Proteomes" id="UP000199054"/>
    </source>
</evidence>
<name>A0A1H8L283_9RHOB</name>
<dbReference type="PROSITE" id="PS51459">
    <property type="entry name" value="FIDO"/>
    <property type="match status" value="1"/>
</dbReference>
<feature type="domain" description="Fido" evidence="3">
    <location>
        <begin position="252"/>
        <end position="402"/>
    </location>
</feature>
<feature type="binding site" evidence="2">
    <location>
        <begin position="343"/>
        <end position="350"/>
    </location>
    <ligand>
        <name>ATP</name>
        <dbReference type="ChEBI" id="CHEBI:30616"/>
    </ligand>
</feature>
<dbReference type="PANTHER" id="PTHR13504:SF38">
    <property type="entry name" value="FIDO DOMAIN-CONTAINING PROTEIN"/>
    <property type="match status" value="1"/>
</dbReference>
<keyword evidence="5" id="KW-1185">Reference proteome</keyword>
<sequence>MEHGQRNPFSGAVSVFHERWLPEQATPVGYAALIDAYALPVPLPRTLSAIGPRHKIYEADGWRLYTPRHAPEAGLIGHLTFALRYEGLDLAVLKRLFRATGPETIRAIVEAAPTGSYARRIWFLYEWLHGEELDLPDAARGNYAPVIDAKLQWEAEGTPSPRHRVRNNLPGTPDFCPMIFRTAAIETFIARDLAAEARAVLADVPADLLARTAAFLLLKDSRSSFQIEGENPPQDRIRRWGQIIGEAGRHPIDRAELERLQRIVIGDARFVHLGLRAEGGFIGEHDRAAGAPLPDHVSARHEDLPALIAGLERFDRDIAPGLDPVLAAASLAFGFVYIHPFEDGNGRLHRYLIHHVLAARGFNPPGLVFPVSAVILERIEAYRQVLESYSRRLLPHVDWRPTERGNVAVLNDTGDFYRFFDATPHAEFLFACVAQTIDIDLPAETRFLRAYDGFKSRVSGLIDMPERTLDLLFRFLHQNGGRLSGRARAREFAALTEEETDRIEAIYAELQEEF</sequence>
<dbReference type="EMBL" id="FODE01000027">
    <property type="protein sequence ID" value="SEN99282.1"/>
    <property type="molecule type" value="Genomic_DNA"/>
</dbReference>
<dbReference type="GO" id="GO:0005524">
    <property type="term" value="F:ATP binding"/>
    <property type="evidence" value="ECO:0007669"/>
    <property type="project" value="UniProtKB-KW"/>
</dbReference>